<sequence length="97" mass="10752">MKGSWLTSSIRKNSFAPASRVGITMASKWLIRASSTALRSPEAIHQHRRHRSHFATCVGSQTASKLHFEVSCCFSHIVVMTISLPNSKCFTTHVVLP</sequence>
<gene>
    <name evidence="1" type="ORF">EVAR_99929_1</name>
</gene>
<dbReference type="EMBL" id="BGZK01001484">
    <property type="protein sequence ID" value="GBP80834.1"/>
    <property type="molecule type" value="Genomic_DNA"/>
</dbReference>
<evidence type="ECO:0000313" key="1">
    <source>
        <dbReference type="EMBL" id="GBP80834.1"/>
    </source>
</evidence>
<name>A0A4C1Z1B5_EUMVA</name>
<accession>A0A4C1Z1B5</accession>
<reference evidence="1 2" key="1">
    <citation type="journal article" date="2019" name="Commun. Biol.">
        <title>The bagworm genome reveals a unique fibroin gene that provides high tensile strength.</title>
        <authorList>
            <person name="Kono N."/>
            <person name="Nakamura H."/>
            <person name="Ohtoshi R."/>
            <person name="Tomita M."/>
            <person name="Numata K."/>
            <person name="Arakawa K."/>
        </authorList>
    </citation>
    <scope>NUCLEOTIDE SEQUENCE [LARGE SCALE GENOMIC DNA]</scope>
</reference>
<proteinExistence type="predicted"/>
<protein>
    <submittedName>
        <fullName evidence="1">Uncharacterized protein</fullName>
    </submittedName>
</protein>
<comment type="caution">
    <text evidence="1">The sequence shown here is derived from an EMBL/GenBank/DDBJ whole genome shotgun (WGS) entry which is preliminary data.</text>
</comment>
<dbReference type="Proteomes" id="UP000299102">
    <property type="component" value="Unassembled WGS sequence"/>
</dbReference>
<dbReference type="AlphaFoldDB" id="A0A4C1Z1B5"/>
<evidence type="ECO:0000313" key="2">
    <source>
        <dbReference type="Proteomes" id="UP000299102"/>
    </source>
</evidence>
<organism evidence="1 2">
    <name type="scientific">Eumeta variegata</name>
    <name type="common">Bagworm moth</name>
    <name type="synonym">Eumeta japonica</name>
    <dbReference type="NCBI Taxonomy" id="151549"/>
    <lineage>
        <taxon>Eukaryota</taxon>
        <taxon>Metazoa</taxon>
        <taxon>Ecdysozoa</taxon>
        <taxon>Arthropoda</taxon>
        <taxon>Hexapoda</taxon>
        <taxon>Insecta</taxon>
        <taxon>Pterygota</taxon>
        <taxon>Neoptera</taxon>
        <taxon>Endopterygota</taxon>
        <taxon>Lepidoptera</taxon>
        <taxon>Glossata</taxon>
        <taxon>Ditrysia</taxon>
        <taxon>Tineoidea</taxon>
        <taxon>Psychidae</taxon>
        <taxon>Oiketicinae</taxon>
        <taxon>Eumeta</taxon>
    </lineage>
</organism>
<keyword evidence="2" id="KW-1185">Reference proteome</keyword>